<dbReference type="SUPFAM" id="SSF54523">
    <property type="entry name" value="Pili subunits"/>
    <property type="match status" value="1"/>
</dbReference>
<protein>
    <recommendedName>
        <fullName evidence="4">Prepilin-type N-terminal cleavage/methylation domain-containing protein</fullName>
    </recommendedName>
</protein>
<dbReference type="eggNOG" id="COG4968">
    <property type="taxonomic scope" value="Bacteria"/>
</dbReference>
<dbReference type="AlphaFoldDB" id="K9H590"/>
<dbReference type="OrthoDB" id="7364474at2"/>
<dbReference type="PROSITE" id="PS00409">
    <property type="entry name" value="PROKAR_NTER_METHYL"/>
    <property type="match status" value="1"/>
</dbReference>
<dbReference type="Pfam" id="PF07963">
    <property type="entry name" value="N_methyl"/>
    <property type="match status" value="1"/>
</dbReference>
<dbReference type="STRING" id="1238182.C882_3308"/>
<keyword evidence="3" id="KW-1185">Reference proteome</keyword>
<sequence>MLKTFRERLALKRDRQSQKGFTLIELSIVLVIIGLLIGGVIKGQDLIENTKTTKAMQELEAVIGATQAYIERYGVRPTQDDTNRFGLGTVAQDNAAITGAQETATIERMRQAGLLPLEPGTAQVTGTFPQHVFGGNIVVTDSFRLGFQGGAGAAATPTTNTVCLVGVPSSMASAADAKYDDGVANTGSVRGFWQTNQQPDIDDTDTTAAVANFGWTDPDSGIICQVVR</sequence>
<accession>K9H590</accession>
<dbReference type="NCBIfam" id="TIGR02532">
    <property type="entry name" value="IV_pilin_GFxxxE"/>
    <property type="match status" value="1"/>
</dbReference>
<comment type="caution">
    <text evidence="2">The sequence shown here is derived from an EMBL/GenBank/DDBJ whole genome shotgun (WGS) entry which is preliminary data.</text>
</comment>
<evidence type="ECO:0000256" key="1">
    <source>
        <dbReference type="SAM" id="Phobius"/>
    </source>
</evidence>
<evidence type="ECO:0000313" key="2">
    <source>
        <dbReference type="EMBL" id="EKV32244.1"/>
    </source>
</evidence>
<gene>
    <name evidence="2" type="ORF">C882_3308</name>
</gene>
<dbReference type="Proteomes" id="UP000009881">
    <property type="component" value="Unassembled WGS sequence"/>
</dbReference>
<reference evidence="2 3" key="1">
    <citation type="journal article" date="2013" name="Genome Announc.">
        <title>Draft Genome Sequence of an Alphaproteobacterium, Caenispirillum salinarum AK4(T), Isolated from a Solar Saltern.</title>
        <authorList>
            <person name="Khatri I."/>
            <person name="Singh A."/>
            <person name="Korpole S."/>
            <person name="Pinnaka A.K."/>
            <person name="Subramanian S."/>
        </authorList>
    </citation>
    <scope>NUCLEOTIDE SEQUENCE [LARGE SCALE GENOMIC DNA]</scope>
    <source>
        <strain evidence="2 3">AK4</strain>
    </source>
</reference>
<dbReference type="Gene3D" id="3.30.700.10">
    <property type="entry name" value="Glycoprotein, Type 4 Pilin"/>
    <property type="match status" value="1"/>
</dbReference>
<organism evidence="2 3">
    <name type="scientific">Caenispirillum salinarum AK4</name>
    <dbReference type="NCBI Taxonomy" id="1238182"/>
    <lineage>
        <taxon>Bacteria</taxon>
        <taxon>Pseudomonadati</taxon>
        <taxon>Pseudomonadota</taxon>
        <taxon>Alphaproteobacteria</taxon>
        <taxon>Rhodospirillales</taxon>
        <taxon>Novispirillaceae</taxon>
        <taxon>Caenispirillum</taxon>
    </lineage>
</organism>
<dbReference type="InterPro" id="IPR045584">
    <property type="entry name" value="Pilin-like"/>
</dbReference>
<dbReference type="InterPro" id="IPR012902">
    <property type="entry name" value="N_methyl_site"/>
</dbReference>
<proteinExistence type="predicted"/>
<evidence type="ECO:0008006" key="4">
    <source>
        <dbReference type="Google" id="ProtNLM"/>
    </source>
</evidence>
<dbReference type="RefSeq" id="WP_009539505.1">
    <property type="nucleotide sequence ID" value="NZ_ANHY01000004.1"/>
</dbReference>
<dbReference type="PATRIC" id="fig|1238182.3.peg.1056"/>
<keyword evidence="1" id="KW-0472">Membrane</keyword>
<name>K9H590_9PROT</name>
<keyword evidence="1" id="KW-0812">Transmembrane</keyword>
<dbReference type="EMBL" id="ANHY01000004">
    <property type="protein sequence ID" value="EKV32244.1"/>
    <property type="molecule type" value="Genomic_DNA"/>
</dbReference>
<keyword evidence="1" id="KW-1133">Transmembrane helix</keyword>
<evidence type="ECO:0000313" key="3">
    <source>
        <dbReference type="Proteomes" id="UP000009881"/>
    </source>
</evidence>
<feature type="transmembrane region" description="Helical" evidence="1">
    <location>
        <begin position="21"/>
        <end position="41"/>
    </location>
</feature>